<protein>
    <submittedName>
        <fullName evidence="3">ATP-binding protein</fullName>
    </submittedName>
</protein>
<proteinExistence type="predicted"/>
<accession>A0ABN2MX60</accession>
<organism evidence="3 4">
    <name type="scientific">Pseudonocardia ailaonensis</name>
    <dbReference type="NCBI Taxonomy" id="367279"/>
    <lineage>
        <taxon>Bacteria</taxon>
        <taxon>Bacillati</taxon>
        <taxon>Actinomycetota</taxon>
        <taxon>Actinomycetes</taxon>
        <taxon>Pseudonocardiales</taxon>
        <taxon>Pseudonocardiaceae</taxon>
        <taxon>Pseudonocardia</taxon>
    </lineage>
</organism>
<keyword evidence="4" id="KW-1185">Reference proteome</keyword>
<dbReference type="PANTHER" id="PTHR35526">
    <property type="entry name" value="ANTI-SIGMA-F FACTOR RSBW-RELATED"/>
    <property type="match status" value="1"/>
</dbReference>
<evidence type="ECO:0000313" key="4">
    <source>
        <dbReference type="Proteomes" id="UP001500449"/>
    </source>
</evidence>
<dbReference type="CDD" id="cd16936">
    <property type="entry name" value="HATPase_RsbW-like"/>
    <property type="match status" value="1"/>
</dbReference>
<reference evidence="3 4" key="1">
    <citation type="journal article" date="2019" name="Int. J. Syst. Evol. Microbiol.">
        <title>The Global Catalogue of Microorganisms (GCM) 10K type strain sequencing project: providing services to taxonomists for standard genome sequencing and annotation.</title>
        <authorList>
            <consortium name="The Broad Institute Genomics Platform"/>
            <consortium name="The Broad Institute Genome Sequencing Center for Infectious Disease"/>
            <person name="Wu L."/>
            <person name="Ma J."/>
        </authorList>
    </citation>
    <scope>NUCLEOTIDE SEQUENCE [LARGE SCALE GENOMIC DNA]</scope>
    <source>
        <strain evidence="3 4">JCM 16009</strain>
    </source>
</reference>
<keyword evidence="1" id="KW-0723">Serine/threonine-protein kinase</keyword>
<evidence type="ECO:0000256" key="1">
    <source>
        <dbReference type="ARBA" id="ARBA00022527"/>
    </source>
</evidence>
<evidence type="ECO:0000259" key="2">
    <source>
        <dbReference type="Pfam" id="PF13581"/>
    </source>
</evidence>
<dbReference type="EMBL" id="BAAAQK010000005">
    <property type="protein sequence ID" value="GAA1841839.1"/>
    <property type="molecule type" value="Genomic_DNA"/>
</dbReference>
<dbReference type="Pfam" id="PF13581">
    <property type="entry name" value="HATPase_c_2"/>
    <property type="match status" value="1"/>
</dbReference>
<sequence length="148" mass="16261">MNRFRTGYDSGMSSSGMALAEPAVDGPQPASLVASFRDATCLPALRRWLREHLAEDSDARCDAELVCTELVTNAVEHAHGPRSVRITMLDPLRLRIEVDDGEPGARPTLGRSRFGSVRGRGLMLVDTVSRWGVRRRRTGKTVWATLGT</sequence>
<dbReference type="InterPro" id="IPR003594">
    <property type="entry name" value="HATPase_dom"/>
</dbReference>
<comment type="caution">
    <text evidence="3">The sequence shown here is derived from an EMBL/GenBank/DDBJ whole genome shotgun (WGS) entry which is preliminary data.</text>
</comment>
<dbReference type="Gene3D" id="3.30.565.10">
    <property type="entry name" value="Histidine kinase-like ATPase, C-terminal domain"/>
    <property type="match status" value="1"/>
</dbReference>
<evidence type="ECO:0000313" key="3">
    <source>
        <dbReference type="EMBL" id="GAA1841839.1"/>
    </source>
</evidence>
<name>A0ABN2MX60_9PSEU</name>
<dbReference type="GO" id="GO:0005524">
    <property type="term" value="F:ATP binding"/>
    <property type="evidence" value="ECO:0007669"/>
    <property type="project" value="UniProtKB-KW"/>
</dbReference>
<dbReference type="InterPro" id="IPR050267">
    <property type="entry name" value="Anti-sigma-factor_SerPK"/>
</dbReference>
<keyword evidence="1" id="KW-0418">Kinase</keyword>
<feature type="domain" description="Histidine kinase/HSP90-like ATPase" evidence="2">
    <location>
        <begin position="43"/>
        <end position="145"/>
    </location>
</feature>
<dbReference type="SUPFAM" id="SSF55874">
    <property type="entry name" value="ATPase domain of HSP90 chaperone/DNA topoisomerase II/histidine kinase"/>
    <property type="match status" value="1"/>
</dbReference>
<keyword evidence="3" id="KW-0067">ATP-binding</keyword>
<keyword evidence="3" id="KW-0547">Nucleotide-binding</keyword>
<dbReference type="PANTHER" id="PTHR35526:SF3">
    <property type="entry name" value="ANTI-SIGMA-F FACTOR RSBW"/>
    <property type="match status" value="1"/>
</dbReference>
<dbReference type="InterPro" id="IPR036890">
    <property type="entry name" value="HATPase_C_sf"/>
</dbReference>
<keyword evidence="1" id="KW-0808">Transferase</keyword>
<gene>
    <name evidence="3" type="ORF">GCM10009836_21530</name>
</gene>
<dbReference type="Proteomes" id="UP001500449">
    <property type="component" value="Unassembled WGS sequence"/>
</dbReference>